<evidence type="ECO:0000256" key="1">
    <source>
        <dbReference type="SAM" id="Phobius"/>
    </source>
</evidence>
<evidence type="ECO:0000313" key="2">
    <source>
        <dbReference type="EMBL" id="JAD19485.1"/>
    </source>
</evidence>
<feature type="transmembrane region" description="Helical" evidence="1">
    <location>
        <begin position="12"/>
        <end position="31"/>
    </location>
</feature>
<keyword evidence="1" id="KW-0812">Transmembrane</keyword>
<name>A0A0A8Y2M6_ARUDO</name>
<organism evidence="2">
    <name type="scientific">Arundo donax</name>
    <name type="common">Giant reed</name>
    <name type="synonym">Donax arundinaceus</name>
    <dbReference type="NCBI Taxonomy" id="35708"/>
    <lineage>
        <taxon>Eukaryota</taxon>
        <taxon>Viridiplantae</taxon>
        <taxon>Streptophyta</taxon>
        <taxon>Embryophyta</taxon>
        <taxon>Tracheophyta</taxon>
        <taxon>Spermatophyta</taxon>
        <taxon>Magnoliopsida</taxon>
        <taxon>Liliopsida</taxon>
        <taxon>Poales</taxon>
        <taxon>Poaceae</taxon>
        <taxon>PACMAD clade</taxon>
        <taxon>Arundinoideae</taxon>
        <taxon>Arundineae</taxon>
        <taxon>Arundo</taxon>
    </lineage>
</organism>
<dbReference type="EMBL" id="GBRH01278410">
    <property type="protein sequence ID" value="JAD19485.1"/>
    <property type="molecule type" value="Transcribed_RNA"/>
</dbReference>
<reference evidence="2" key="1">
    <citation type="submission" date="2014-09" db="EMBL/GenBank/DDBJ databases">
        <authorList>
            <person name="Magalhaes I.L.F."/>
            <person name="Oliveira U."/>
            <person name="Santos F.R."/>
            <person name="Vidigal T.H.D.A."/>
            <person name="Brescovit A.D."/>
            <person name="Santos A.J."/>
        </authorList>
    </citation>
    <scope>NUCLEOTIDE SEQUENCE</scope>
    <source>
        <tissue evidence="2">Shoot tissue taken approximately 20 cm above the soil surface</tissue>
    </source>
</reference>
<reference evidence="2" key="2">
    <citation type="journal article" date="2015" name="Data Brief">
        <title>Shoot transcriptome of the giant reed, Arundo donax.</title>
        <authorList>
            <person name="Barrero R.A."/>
            <person name="Guerrero F.D."/>
            <person name="Moolhuijzen P."/>
            <person name="Goolsby J.A."/>
            <person name="Tidwell J."/>
            <person name="Bellgard S.E."/>
            <person name="Bellgard M.I."/>
        </authorList>
    </citation>
    <scope>NUCLEOTIDE SEQUENCE</scope>
    <source>
        <tissue evidence="2">Shoot tissue taken approximately 20 cm above the soil surface</tissue>
    </source>
</reference>
<accession>A0A0A8Y2M6</accession>
<protein>
    <submittedName>
        <fullName evidence="2">Uncharacterized protein</fullName>
    </submittedName>
</protein>
<sequence length="43" mass="5136">MILSTPFGPKFIRYYVGILVVYLFDFFIYFVCFPCHPVLCRPI</sequence>
<proteinExistence type="predicted"/>
<dbReference type="AlphaFoldDB" id="A0A0A8Y2M6"/>
<keyword evidence="1" id="KW-0472">Membrane</keyword>
<keyword evidence="1" id="KW-1133">Transmembrane helix</keyword>